<evidence type="ECO:0000313" key="2">
    <source>
        <dbReference type="Proteomes" id="UP001500738"/>
    </source>
</evidence>
<dbReference type="EMBL" id="BAAAFE010000009">
    <property type="protein sequence ID" value="GAA0866346.1"/>
    <property type="molecule type" value="Genomic_DNA"/>
</dbReference>
<comment type="caution">
    <text evidence="1">The sequence shown here is derived from an EMBL/GenBank/DDBJ whole genome shotgun (WGS) entry which is preliminary data.</text>
</comment>
<keyword evidence="2" id="KW-1185">Reference proteome</keyword>
<name>A0ABN1MAH9_9SPHN</name>
<proteinExistence type="predicted"/>
<accession>A0ABN1MAH9</accession>
<organism evidence="1 2">
    <name type="scientific">Sphingopyxis soli</name>
    <dbReference type="NCBI Taxonomy" id="592051"/>
    <lineage>
        <taxon>Bacteria</taxon>
        <taxon>Pseudomonadati</taxon>
        <taxon>Pseudomonadota</taxon>
        <taxon>Alphaproteobacteria</taxon>
        <taxon>Sphingomonadales</taxon>
        <taxon>Sphingomonadaceae</taxon>
        <taxon>Sphingopyxis</taxon>
    </lineage>
</organism>
<sequence>MPAPIPPFNIRPGHYVPVAAACGSKMELIFYFDGKRTGWIDAQPFNPNRMNPIASVKRRGAGWVVDAATGETLRVLGADRIAVGDPEFGEEAMRWCAAGEVRATARAR</sequence>
<evidence type="ECO:0000313" key="1">
    <source>
        <dbReference type="EMBL" id="GAA0866346.1"/>
    </source>
</evidence>
<reference evidence="1 2" key="1">
    <citation type="journal article" date="2019" name="Int. J. Syst. Evol. Microbiol.">
        <title>The Global Catalogue of Microorganisms (GCM) 10K type strain sequencing project: providing services to taxonomists for standard genome sequencing and annotation.</title>
        <authorList>
            <consortium name="The Broad Institute Genomics Platform"/>
            <consortium name="The Broad Institute Genome Sequencing Center for Infectious Disease"/>
            <person name="Wu L."/>
            <person name="Ma J."/>
        </authorList>
    </citation>
    <scope>NUCLEOTIDE SEQUENCE [LARGE SCALE GENOMIC DNA]</scope>
    <source>
        <strain evidence="1 2">JCM 15910</strain>
    </source>
</reference>
<protein>
    <submittedName>
        <fullName evidence="1">Uncharacterized protein</fullName>
    </submittedName>
</protein>
<dbReference type="Proteomes" id="UP001500738">
    <property type="component" value="Unassembled WGS sequence"/>
</dbReference>
<gene>
    <name evidence="1" type="ORF">GCM10009115_28710</name>
</gene>